<keyword evidence="1" id="KW-0391">Immunity</keyword>
<protein>
    <recommendedName>
        <fullName evidence="5">Immunoglobulin V-set domain-containing protein</fullName>
    </recommendedName>
</protein>
<evidence type="ECO:0000256" key="4">
    <source>
        <dbReference type="SAM" id="Phobius"/>
    </source>
</evidence>
<dbReference type="InterPro" id="IPR036179">
    <property type="entry name" value="Ig-like_dom_sf"/>
</dbReference>
<feature type="domain" description="Immunoglobulin V-set" evidence="5">
    <location>
        <begin position="17"/>
        <end position="99"/>
    </location>
</feature>
<keyword evidence="7" id="KW-1185">Reference proteome</keyword>
<dbReference type="AlphaFoldDB" id="A0A9L0KHP7"/>
<sequence>EVQLVESWGRLGAAWGALTLSCAGSGFTISSYWMGWIHQDLRKRLSGSQHLVVCLNTYHADSVKGRFILYRDNTKNTLCLQMNNLRVEDTVMALYYCARHTEGKVA</sequence>
<dbReference type="GO" id="GO:0005576">
    <property type="term" value="C:extracellular region"/>
    <property type="evidence" value="ECO:0007669"/>
    <property type="project" value="UniProtKB-ARBA"/>
</dbReference>
<keyword evidence="4" id="KW-0472">Membrane</keyword>
<dbReference type="PANTHER" id="PTHR23266">
    <property type="entry name" value="IMMUNOGLOBULIN HEAVY CHAIN"/>
    <property type="match status" value="1"/>
</dbReference>
<feature type="transmembrane region" description="Helical" evidence="4">
    <location>
        <begin position="12"/>
        <end position="34"/>
    </location>
</feature>
<reference evidence="6" key="2">
    <citation type="submission" date="2025-08" db="UniProtKB">
        <authorList>
            <consortium name="Ensembl"/>
        </authorList>
    </citation>
    <scope>IDENTIFICATION</scope>
</reference>
<dbReference type="InterPro" id="IPR013106">
    <property type="entry name" value="Ig_V-set"/>
</dbReference>
<evidence type="ECO:0000259" key="5">
    <source>
        <dbReference type="SMART" id="SM00406"/>
    </source>
</evidence>
<reference evidence="6" key="3">
    <citation type="submission" date="2025-09" db="UniProtKB">
        <authorList>
            <consortium name="Ensembl"/>
        </authorList>
    </citation>
    <scope>IDENTIFICATION</scope>
</reference>
<dbReference type="GO" id="GO:0002250">
    <property type="term" value="P:adaptive immune response"/>
    <property type="evidence" value="ECO:0007669"/>
    <property type="project" value="UniProtKB-KW"/>
</dbReference>
<dbReference type="InterPro" id="IPR013783">
    <property type="entry name" value="Ig-like_fold"/>
</dbReference>
<dbReference type="SUPFAM" id="SSF48726">
    <property type="entry name" value="Immunoglobulin"/>
    <property type="match status" value="1"/>
</dbReference>
<dbReference type="Proteomes" id="UP000694387">
    <property type="component" value="Chromosome 7"/>
</dbReference>
<reference evidence="6 7" key="1">
    <citation type="journal article" date="2020" name="Nat. Commun.">
        <title>Donkey genomes provide new insights into domestication and selection for coat color.</title>
        <authorList>
            <person name="Wang"/>
            <person name="C."/>
            <person name="Li"/>
            <person name="H."/>
            <person name="Guo"/>
            <person name="Y."/>
            <person name="Huang"/>
            <person name="J."/>
            <person name="Sun"/>
            <person name="Y."/>
            <person name="Min"/>
            <person name="J."/>
            <person name="Wang"/>
            <person name="J."/>
            <person name="Fang"/>
            <person name="X."/>
            <person name="Zhao"/>
            <person name="Z."/>
            <person name="Wang"/>
            <person name="S."/>
            <person name="Zhang"/>
            <person name="Y."/>
            <person name="Liu"/>
            <person name="Q."/>
            <person name="Jiang"/>
            <person name="Q."/>
            <person name="Wang"/>
            <person name="X."/>
            <person name="Guo"/>
            <person name="Y."/>
            <person name="Yang"/>
            <person name="C."/>
            <person name="Wang"/>
            <person name="Y."/>
            <person name="Tian"/>
            <person name="F."/>
            <person name="Zhuang"/>
            <person name="G."/>
            <person name="Fan"/>
            <person name="Y."/>
            <person name="Gao"/>
            <person name="Q."/>
            <person name="Li"/>
            <person name="Y."/>
            <person name="Ju"/>
            <person name="Z."/>
            <person name="Li"/>
            <person name="J."/>
            <person name="Li"/>
            <person name="R."/>
            <person name="Hou"/>
            <person name="M."/>
            <person name="Yang"/>
            <person name="G."/>
            <person name="Liu"/>
            <person name="G."/>
            <person name="Liu"/>
            <person name="W."/>
            <person name="Guo"/>
            <person name="J."/>
            <person name="Pan"/>
            <person name="S."/>
            <person name="Fan"/>
            <person name="G."/>
            <person name="Zhang"/>
            <person name="W."/>
            <person name="Zhang"/>
            <person name="R."/>
            <person name="Yu"/>
            <person name="J."/>
            <person name="Zhang"/>
            <person name="X."/>
            <person name="Yin"/>
            <person name="Q."/>
            <person name="Ji"/>
            <person name="C."/>
            <person name="Jin"/>
            <person name="Y."/>
            <person name="Yue"/>
            <person name="G."/>
            <person name="Liu"/>
            <person name="M."/>
            <person name="Xu"/>
            <person name="J."/>
            <person name="Liu"/>
            <person name="S."/>
            <person name="Jordana"/>
            <person name="J."/>
            <person name="Noce"/>
            <person name="A."/>
            <person name="Amills"/>
            <person name="M."/>
            <person name="Wu"/>
            <person name="D.D."/>
            <person name="Li"/>
            <person name="S."/>
            <person name="Zhou"/>
            <person name="X. and Zhong"/>
            <person name="J."/>
        </authorList>
    </citation>
    <scope>NUCLEOTIDE SEQUENCE [LARGE SCALE GENOMIC DNA]</scope>
</reference>
<keyword evidence="4" id="KW-0812">Transmembrane</keyword>
<evidence type="ECO:0000256" key="1">
    <source>
        <dbReference type="ARBA" id="ARBA00022859"/>
    </source>
</evidence>
<keyword evidence="4" id="KW-1133">Transmembrane helix</keyword>
<dbReference type="Gene3D" id="2.60.40.10">
    <property type="entry name" value="Immunoglobulins"/>
    <property type="match status" value="1"/>
</dbReference>
<evidence type="ECO:0000313" key="6">
    <source>
        <dbReference type="Ensembl" id="ENSEASP00005062332.1"/>
    </source>
</evidence>
<name>A0A9L0KHP7_EQUAS</name>
<keyword evidence="2" id="KW-1064">Adaptive immunity</keyword>
<dbReference type="SMART" id="SM00406">
    <property type="entry name" value="IGv"/>
    <property type="match status" value="1"/>
</dbReference>
<evidence type="ECO:0000256" key="3">
    <source>
        <dbReference type="ARBA" id="ARBA00043265"/>
    </source>
</evidence>
<accession>A0A9L0KHP7</accession>
<organism evidence="6 7">
    <name type="scientific">Equus asinus</name>
    <name type="common">Donkey</name>
    <name type="synonym">Equus africanus asinus</name>
    <dbReference type="NCBI Taxonomy" id="9793"/>
    <lineage>
        <taxon>Eukaryota</taxon>
        <taxon>Metazoa</taxon>
        <taxon>Chordata</taxon>
        <taxon>Craniata</taxon>
        <taxon>Vertebrata</taxon>
        <taxon>Euteleostomi</taxon>
        <taxon>Mammalia</taxon>
        <taxon>Eutheria</taxon>
        <taxon>Laurasiatheria</taxon>
        <taxon>Perissodactyla</taxon>
        <taxon>Equidae</taxon>
        <taxon>Equus</taxon>
    </lineage>
</organism>
<evidence type="ECO:0000256" key="2">
    <source>
        <dbReference type="ARBA" id="ARBA00023130"/>
    </source>
</evidence>
<dbReference type="GeneTree" id="ENSGT01050000244936"/>
<keyword evidence="3" id="KW-1280">Immunoglobulin</keyword>
<dbReference type="InterPro" id="IPR050199">
    <property type="entry name" value="IgHV"/>
</dbReference>
<proteinExistence type="predicted"/>
<evidence type="ECO:0000313" key="7">
    <source>
        <dbReference type="Proteomes" id="UP000694387"/>
    </source>
</evidence>
<dbReference type="GO" id="GO:0019814">
    <property type="term" value="C:immunoglobulin complex"/>
    <property type="evidence" value="ECO:0007669"/>
    <property type="project" value="UniProtKB-KW"/>
</dbReference>
<dbReference type="Ensembl" id="ENSEAST00005048364.1">
    <property type="protein sequence ID" value="ENSEASP00005062332.1"/>
    <property type="gene ID" value="ENSEASG00005027925.1"/>
</dbReference>